<name>A0A7Y2H2L1_UNCEI</name>
<organism evidence="1 2">
    <name type="scientific">Eiseniibacteriota bacterium</name>
    <dbReference type="NCBI Taxonomy" id="2212470"/>
    <lineage>
        <taxon>Bacteria</taxon>
        <taxon>Candidatus Eiseniibacteriota</taxon>
    </lineage>
</organism>
<protein>
    <recommendedName>
        <fullName evidence="3">B12-binding domain-containing protein</fullName>
    </recommendedName>
</protein>
<evidence type="ECO:0008006" key="3">
    <source>
        <dbReference type="Google" id="ProtNLM"/>
    </source>
</evidence>
<dbReference type="Proteomes" id="UP000547674">
    <property type="component" value="Unassembled WGS sequence"/>
</dbReference>
<dbReference type="EMBL" id="JABDJR010000349">
    <property type="protein sequence ID" value="NNF06847.1"/>
    <property type="molecule type" value="Genomic_DNA"/>
</dbReference>
<feature type="non-terminal residue" evidence="1">
    <location>
        <position position="1"/>
    </location>
</feature>
<gene>
    <name evidence="1" type="ORF">HKN21_08800</name>
</gene>
<sequence length="162" mass="17546">NLQTTEEALFFEAAQKGLEIEGNAGVLRAIPKALGKRLCLLPAQLSQSWLPDLLPMVKEQLEPAGFEVHSISEDPSADEVEEARRMASDAEVIVLATFSRGATKDSVKSLIEAVSGRDVMKVGIALGNPMDAESMMAMNCRIKTHGYSLPQVWAVCQEFLGS</sequence>
<evidence type="ECO:0000313" key="2">
    <source>
        <dbReference type="Proteomes" id="UP000547674"/>
    </source>
</evidence>
<evidence type="ECO:0000313" key="1">
    <source>
        <dbReference type="EMBL" id="NNF06847.1"/>
    </source>
</evidence>
<accession>A0A7Y2H2L1</accession>
<dbReference type="AlphaFoldDB" id="A0A7Y2H2L1"/>
<reference evidence="1 2" key="1">
    <citation type="submission" date="2020-03" db="EMBL/GenBank/DDBJ databases">
        <title>Metabolic flexibility allows generalist bacteria to become dominant in a frequently disturbed ecosystem.</title>
        <authorList>
            <person name="Chen Y.-J."/>
            <person name="Leung P.M."/>
            <person name="Bay S.K."/>
            <person name="Hugenholtz P."/>
            <person name="Kessler A.J."/>
            <person name="Shelley G."/>
            <person name="Waite D.W."/>
            <person name="Cook P.L."/>
            <person name="Greening C."/>
        </authorList>
    </citation>
    <scope>NUCLEOTIDE SEQUENCE [LARGE SCALE GENOMIC DNA]</scope>
    <source>
        <strain evidence="1">SS_bin_28</strain>
    </source>
</reference>
<proteinExistence type="predicted"/>
<comment type="caution">
    <text evidence="1">The sequence shown here is derived from an EMBL/GenBank/DDBJ whole genome shotgun (WGS) entry which is preliminary data.</text>
</comment>